<sequence length="865" mass="88987" precursor="true">MAISIRTGSRGCTAFAAALALALLLAPDASARVSRDDSASSTDLGGGSPGTAQVPQVVFTGSPVVGRPFRLQVESAAANAPGLMGFSVTQVPVPLPEFDAIVHPGLPLFRLKSFVTDSGGATPVGLGLPTVGSEYLGVEFVVQAFVADPLALGGLAFSDARRIRLGEVPEAPLLPLPVSRTGGRVYDVVSAQFDGDEHMDLLVSIYLQDRVLAMSGRGDGTFETLAEFTFPMSPLASKEILAQDFDGDGNDDVLVLANGLGYLYLNDGQGGFGLEQVVQVGGVGFAAAAADLDGDGLLDLVVANSSTVSVPRGHGDGTFGLPFAYAVGANPTSIAVADFDSDGDQDLVVANSGSDDITILFNDGASVFLQSLTLPARNTPEEVRTADVDGDGLLDIVLVHHNDLFASVWLSDGVGGFSERIDSPAGLDVCALLDIDGDGQLDLLTRSGTSPFAVELLYGDGAGSFGDSEIRSVGAAAFVSAVEDFDLDGRLDVAIGTRAGGQSADGYEVMTLMGRSEDAFLALDPLPELDARPRDAAGGDLDGDGHQDLVLLLEDLDDVGLTILRGDGTGALVEWNTIGPGSNLREIALRDVDQDGVLDIVGAGWSSDDVRVFIGTGDGTFAAPLLLPGGDSVIGIAVGDIDGDGIVDIANSAEDDDQVRVHLGLGGGAFAAPLVWPVASEPVDVHLEDLDGDGVCELLVLCAGASVLEVHEFGVGGSTLVQSTAVLPDSTRIFTEDLDGDGAMDVAVRAWELVSLHANTGSGVLALGFQVPLGTGDGPIAIVDVDGDGLRDLVASDGMLSSQFPRLVVRMQTPGQGFAPGRFYACGKNMNIVVAVDLDSDGIADIVTLSRNEEIGYVLRGALLR</sequence>
<dbReference type="RefSeq" id="WP_145182397.1">
    <property type="nucleotide sequence ID" value="NZ_CP036290.1"/>
</dbReference>
<evidence type="ECO:0000256" key="2">
    <source>
        <dbReference type="SAM" id="MobiDB-lite"/>
    </source>
</evidence>
<evidence type="ECO:0000313" key="4">
    <source>
        <dbReference type="EMBL" id="QDU83171.1"/>
    </source>
</evidence>
<organism evidence="4 5">
    <name type="scientific">Rohdeia mirabilis</name>
    <dbReference type="NCBI Taxonomy" id="2528008"/>
    <lineage>
        <taxon>Bacteria</taxon>
        <taxon>Pseudomonadati</taxon>
        <taxon>Planctomycetota</taxon>
        <taxon>Planctomycetia</taxon>
        <taxon>Planctomycetia incertae sedis</taxon>
        <taxon>Rohdeia</taxon>
    </lineage>
</organism>
<feature type="chain" id="PRO_5022040640" evidence="3">
    <location>
        <begin position="32"/>
        <end position="865"/>
    </location>
</feature>
<dbReference type="EMBL" id="CP036290">
    <property type="protein sequence ID" value="QDU83171.1"/>
    <property type="molecule type" value="Genomic_DNA"/>
</dbReference>
<accession>A0A518CVC8</accession>
<dbReference type="Gene3D" id="2.130.10.130">
    <property type="entry name" value="Integrin alpha, N-terminal"/>
    <property type="match status" value="3"/>
</dbReference>
<dbReference type="Pfam" id="PF13517">
    <property type="entry name" value="FG-GAP_3"/>
    <property type="match status" value="5"/>
</dbReference>
<name>A0A518CVC8_9BACT</name>
<evidence type="ECO:0000256" key="3">
    <source>
        <dbReference type="SAM" id="SignalP"/>
    </source>
</evidence>
<dbReference type="OrthoDB" id="227135at2"/>
<dbReference type="InterPro" id="IPR013517">
    <property type="entry name" value="FG-GAP"/>
</dbReference>
<dbReference type="SUPFAM" id="SSF69318">
    <property type="entry name" value="Integrin alpha N-terminal domain"/>
    <property type="match status" value="3"/>
</dbReference>
<feature type="signal peptide" evidence="3">
    <location>
        <begin position="1"/>
        <end position="31"/>
    </location>
</feature>
<dbReference type="PANTHER" id="PTHR46580:SF4">
    <property type="entry name" value="ATP_GTP-BINDING PROTEIN"/>
    <property type="match status" value="1"/>
</dbReference>
<dbReference type="Proteomes" id="UP000319342">
    <property type="component" value="Chromosome"/>
</dbReference>
<dbReference type="AlphaFoldDB" id="A0A518CVC8"/>
<protein>
    <submittedName>
        <fullName evidence="4">FG-GAP repeat protein</fullName>
    </submittedName>
</protein>
<proteinExistence type="predicted"/>
<evidence type="ECO:0000256" key="1">
    <source>
        <dbReference type="ARBA" id="ARBA00022729"/>
    </source>
</evidence>
<dbReference type="InterPro" id="IPR028994">
    <property type="entry name" value="Integrin_alpha_N"/>
</dbReference>
<feature type="region of interest" description="Disordered" evidence="2">
    <location>
        <begin position="35"/>
        <end position="54"/>
    </location>
</feature>
<keyword evidence="5" id="KW-1185">Reference proteome</keyword>
<reference evidence="4 5" key="1">
    <citation type="submission" date="2019-02" db="EMBL/GenBank/DDBJ databases">
        <title>Deep-cultivation of Planctomycetes and their phenomic and genomic characterization uncovers novel biology.</title>
        <authorList>
            <person name="Wiegand S."/>
            <person name="Jogler M."/>
            <person name="Boedeker C."/>
            <person name="Pinto D."/>
            <person name="Vollmers J."/>
            <person name="Rivas-Marin E."/>
            <person name="Kohn T."/>
            <person name="Peeters S.H."/>
            <person name="Heuer A."/>
            <person name="Rast P."/>
            <person name="Oberbeckmann S."/>
            <person name="Bunk B."/>
            <person name="Jeske O."/>
            <person name="Meyerdierks A."/>
            <person name="Storesund J.E."/>
            <person name="Kallscheuer N."/>
            <person name="Luecker S."/>
            <person name="Lage O.M."/>
            <person name="Pohl T."/>
            <person name="Merkel B.J."/>
            <person name="Hornburger P."/>
            <person name="Mueller R.-W."/>
            <person name="Bruemmer F."/>
            <person name="Labrenz M."/>
            <person name="Spormann A.M."/>
            <person name="Op den Camp H."/>
            <person name="Overmann J."/>
            <person name="Amann R."/>
            <person name="Jetten M.S.M."/>
            <person name="Mascher T."/>
            <person name="Medema M.H."/>
            <person name="Devos D.P."/>
            <person name="Kaster A.-K."/>
            <person name="Ovreas L."/>
            <person name="Rohde M."/>
            <person name="Galperin M.Y."/>
            <person name="Jogler C."/>
        </authorList>
    </citation>
    <scope>NUCLEOTIDE SEQUENCE [LARGE SCALE GENOMIC DNA]</scope>
    <source>
        <strain evidence="4 5">Pla163</strain>
    </source>
</reference>
<dbReference type="PANTHER" id="PTHR46580">
    <property type="entry name" value="SENSOR KINASE-RELATED"/>
    <property type="match status" value="1"/>
</dbReference>
<keyword evidence="1 3" id="KW-0732">Signal</keyword>
<evidence type="ECO:0000313" key="5">
    <source>
        <dbReference type="Proteomes" id="UP000319342"/>
    </source>
</evidence>
<gene>
    <name evidence="4" type="ORF">Pla163_02680</name>
</gene>